<evidence type="ECO:0000313" key="2">
    <source>
        <dbReference type="Proteomes" id="UP000194464"/>
    </source>
</evidence>
<sequence length="89" mass="9886">MPHTYRLASDVVFKEVSDGGVLLSRSSGQYRQVNTTGTRVLQRLVAGEPWTAILDHMIERYPGIDEGRLSQDLSQMLEGLADEGVLVRV</sequence>
<dbReference type="InterPro" id="IPR041881">
    <property type="entry name" value="PqqD_sf"/>
</dbReference>
<reference evidence="1 2" key="1">
    <citation type="submission" date="2017-04" db="EMBL/GenBank/DDBJ databases">
        <authorList>
            <person name="Varghese N."/>
            <person name="Submissions S."/>
        </authorList>
    </citation>
    <scope>NUCLEOTIDE SEQUENCE [LARGE SCALE GENOMIC DNA]</scope>
    <source>
        <strain evidence="1 2">VKM Ac-1784</strain>
    </source>
</reference>
<evidence type="ECO:0000313" key="1">
    <source>
        <dbReference type="EMBL" id="SMQ75544.1"/>
    </source>
</evidence>
<proteinExistence type="predicted"/>
<dbReference type="Gene3D" id="1.10.10.1150">
    <property type="entry name" value="Coenzyme PQQ synthesis protein D (PqqD)"/>
    <property type="match status" value="1"/>
</dbReference>
<accession>A0ABY1RIZ4</accession>
<dbReference type="EMBL" id="FXWJ01000007">
    <property type="protein sequence ID" value="SMQ75544.1"/>
    <property type="molecule type" value="Genomic_DNA"/>
</dbReference>
<keyword evidence="2" id="KW-1185">Reference proteome</keyword>
<organism evidence="1 2">
    <name type="scientific">Plantibacter elymi</name>
    <name type="common">nom. nud.</name>
    <dbReference type="NCBI Taxonomy" id="199708"/>
    <lineage>
        <taxon>Bacteria</taxon>
        <taxon>Bacillati</taxon>
        <taxon>Actinomycetota</taxon>
        <taxon>Actinomycetes</taxon>
        <taxon>Micrococcales</taxon>
        <taxon>Microbacteriaceae</taxon>
        <taxon>Plantibacter</taxon>
    </lineage>
</organism>
<dbReference type="InterPro" id="IPR008792">
    <property type="entry name" value="PQQD"/>
</dbReference>
<dbReference type="Pfam" id="PF05402">
    <property type="entry name" value="PqqD"/>
    <property type="match status" value="1"/>
</dbReference>
<comment type="caution">
    <text evidence="1">The sequence shown here is derived from an EMBL/GenBank/DDBJ whole genome shotgun (WGS) entry which is preliminary data.</text>
</comment>
<dbReference type="RefSeq" id="WP_165767096.1">
    <property type="nucleotide sequence ID" value="NZ_FXWJ01000007.1"/>
</dbReference>
<name>A0ABY1RIZ4_9MICO</name>
<gene>
    <name evidence="1" type="ORF">SAMN06295909_3867</name>
</gene>
<dbReference type="Proteomes" id="UP000194464">
    <property type="component" value="Unassembled WGS sequence"/>
</dbReference>
<protein>
    <submittedName>
        <fullName evidence="1">Coenzyme PQQ synthesis protein D (PqqD)</fullName>
    </submittedName>
</protein>